<dbReference type="Proteomes" id="UP000214600">
    <property type="component" value="Unassembled WGS sequence"/>
</dbReference>
<reference evidence="6" key="1">
    <citation type="submission" date="2017-06" db="EMBL/GenBank/DDBJ databases">
        <authorList>
            <person name="LiPuma J."/>
            <person name="Spilker T."/>
        </authorList>
    </citation>
    <scope>NUCLEOTIDE SEQUENCE [LARGE SCALE GENOMIC DNA]</scope>
    <source>
        <strain evidence="6">AU17325</strain>
    </source>
</reference>
<evidence type="ECO:0000313" key="4">
    <source>
        <dbReference type="EMBL" id="OXI31962.1"/>
    </source>
</evidence>
<dbReference type="InterPro" id="IPR010258">
    <property type="entry name" value="Conjugal_tfr_TrbG/VirB9/CagX"/>
</dbReference>
<protein>
    <submittedName>
        <fullName evidence="5">Conjugal transfer protein TrbG/VirB9/CagX</fullName>
    </submittedName>
    <submittedName>
        <fullName evidence="4">Type IV secretion system protein VirB9</fullName>
    </submittedName>
</protein>
<reference evidence="4 6" key="3">
    <citation type="submission" date="2017-08" db="EMBL/GenBank/DDBJ databases">
        <title>WGS of novel Burkholderia cepaca complex species.</title>
        <authorList>
            <person name="Lipuma J."/>
            <person name="Spilker T."/>
        </authorList>
    </citation>
    <scope>NUCLEOTIDE SEQUENCE [LARGE SCALE GENOMIC DNA]</scope>
    <source>
        <strain evidence="4 6">AU17325</strain>
    </source>
</reference>
<evidence type="ECO:0000313" key="7">
    <source>
        <dbReference type="Proteomes" id="UP000494261"/>
    </source>
</evidence>
<dbReference type="GeneID" id="99664741"/>
<dbReference type="Pfam" id="PF03524">
    <property type="entry name" value="CagX"/>
    <property type="match status" value="1"/>
</dbReference>
<dbReference type="Proteomes" id="UP000494261">
    <property type="component" value="Unassembled WGS sequence"/>
</dbReference>
<reference evidence="4" key="2">
    <citation type="submission" date="2017-06" db="EMBL/GenBank/DDBJ databases">
        <authorList>
            <person name="Kim H.J."/>
            <person name="Triplett B.A."/>
        </authorList>
    </citation>
    <scope>NUCLEOTIDE SEQUENCE [LARGE SCALE GENOMIC DNA]</scope>
    <source>
        <strain evidence="4">AU17325</strain>
    </source>
</reference>
<name>A0A228HPY2_9BURK</name>
<dbReference type="InterPro" id="IPR033645">
    <property type="entry name" value="VirB9/CagX/TrbG_C"/>
</dbReference>
<feature type="chain" id="PRO_5036313648" evidence="3">
    <location>
        <begin position="24"/>
        <end position="255"/>
    </location>
</feature>
<reference evidence="5 7" key="4">
    <citation type="submission" date="2019-09" db="EMBL/GenBank/DDBJ databases">
        <authorList>
            <person name="Depoorter E."/>
        </authorList>
    </citation>
    <scope>NUCLEOTIDE SEQUENCE [LARGE SCALE GENOMIC DNA]</scope>
    <source>
        <strain evidence="5">LMG 13014</strain>
    </source>
</reference>
<dbReference type="AlphaFoldDB" id="A0A228HPY2"/>
<feature type="signal peptide" evidence="3">
    <location>
        <begin position="1"/>
        <end position="23"/>
    </location>
</feature>
<evidence type="ECO:0000256" key="1">
    <source>
        <dbReference type="ARBA" id="ARBA00006135"/>
    </source>
</evidence>
<evidence type="ECO:0000313" key="5">
    <source>
        <dbReference type="EMBL" id="VWC44075.1"/>
    </source>
</evidence>
<dbReference type="RefSeq" id="WP_025496637.1">
    <property type="nucleotide sequence ID" value="NZ_CABVQC010000076.1"/>
</dbReference>
<evidence type="ECO:0000256" key="3">
    <source>
        <dbReference type="SAM" id="SignalP"/>
    </source>
</evidence>
<accession>A0A228HPY2</accession>
<organism evidence="4 6">
    <name type="scientific">Burkholderia aenigmatica</name>
    <dbReference type="NCBI Taxonomy" id="2015348"/>
    <lineage>
        <taxon>Bacteria</taxon>
        <taxon>Pseudomonadati</taxon>
        <taxon>Pseudomonadota</taxon>
        <taxon>Betaproteobacteria</taxon>
        <taxon>Burkholderiales</taxon>
        <taxon>Burkholderiaceae</taxon>
        <taxon>Burkholderia</taxon>
        <taxon>Burkholderia cepacia complex</taxon>
    </lineage>
</organism>
<dbReference type="InterPro" id="IPR038161">
    <property type="entry name" value="VirB9/CagX/TrbG_C_sf"/>
</dbReference>
<dbReference type="Gene3D" id="2.60.40.2500">
    <property type="match status" value="1"/>
</dbReference>
<evidence type="ECO:0000256" key="2">
    <source>
        <dbReference type="ARBA" id="ARBA00022729"/>
    </source>
</evidence>
<dbReference type="EMBL" id="CABVQC010000076">
    <property type="protein sequence ID" value="VWC44075.1"/>
    <property type="molecule type" value="Genomic_DNA"/>
</dbReference>
<accession>A0A6P2SJR5</accession>
<sequence>MMSFIVRILAAILFLAGPLSAHAVLIATPLPGDTRLVRFDFDPNNTYQILTRPKAVTDIQLEPGEVVKGVALGDSFSWDCETGVAGHIFIRPKYDDVVTSGTVVTDHRTYQLMLRSTESDVGKWYQRVTWGYPGTSMLQPLATTAAPKASGVGPTANDPLTRGVDVEQLNFDYRISGNAPFKPVQVIDNGTFTWIQMPANIQDWPAVFWVTPDNRYAALDPVVDGKYLKVTKVMHKFLLKIGKEEVEITNNKVAQ</sequence>
<dbReference type="OrthoDB" id="9773431at2"/>
<evidence type="ECO:0000313" key="6">
    <source>
        <dbReference type="Proteomes" id="UP000214600"/>
    </source>
</evidence>
<keyword evidence="2 3" id="KW-0732">Signal</keyword>
<dbReference type="EMBL" id="NKFA01000041">
    <property type="protein sequence ID" value="OXI31962.1"/>
    <property type="molecule type" value="Genomic_DNA"/>
</dbReference>
<comment type="similarity">
    <text evidence="1">Belongs to the TrbG/VirB9 family.</text>
</comment>
<dbReference type="CDD" id="cd06911">
    <property type="entry name" value="VirB9_CagX_TrbG"/>
    <property type="match status" value="1"/>
</dbReference>
<proteinExistence type="inferred from homology"/>
<gene>
    <name evidence="5" type="ORF">BLA13014_07124</name>
    <name evidence="4" type="ORF">CFB84_41305</name>
</gene>